<dbReference type="RefSeq" id="WP_138834088.1">
    <property type="nucleotide sequence ID" value="NZ_VCNI01000001.1"/>
</dbReference>
<keyword evidence="6" id="KW-1185">Reference proteome</keyword>
<dbReference type="Pfam" id="PF00356">
    <property type="entry name" value="LacI"/>
    <property type="match status" value="1"/>
</dbReference>
<evidence type="ECO:0000313" key="6">
    <source>
        <dbReference type="Proteomes" id="UP000751614"/>
    </source>
</evidence>
<evidence type="ECO:0000259" key="4">
    <source>
        <dbReference type="PROSITE" id="PS50932"/>
    </source>
</evidence>
<accession>A0ABY2WPW7</accession>
<gene>
    <name evidence="5" type="ORF">FGG15_05650</name>
</gene>
<keyword evidence="1" id="KW-0805">Transcription regulation</keyword>
<dbReference type="Proteomes" id="UP000751614">
    <property type="component" value="Unassembled WGS sequence"/>
</dbReference>
<evidence type="ECO:0000256" key="1">
    <source>
        <dbReference type="ARBA" id="ARBA00023015"/>
    </source>
</evidence>
<dbReference type="Gene3D" id="3.40.50.2300">
    <property type="match status" value="1"/>
</dbReference>
<dbReference type="Gene3D" id="1.10.260.40">
    <property type="entry name" value="lambda repressor-like DNA-binding domains"/>
    <property type="match status" value="1"/>
</dbReference>
<sequence length="205" mass="23110">MHGLTNKKTFDNKQLTAPMANLKDLARISGFSISTVSKALNNSDEISSLTKKKLRKLATDHNYIPNKTACALRKQKTDILMICLPKQQLCKYSAVIEGIIDKSQSLGYQTLIHQFDLKTLPQALKQLEPQRTVDGLVFLLERTDPATENMFEQHAKEGLVLIKHTKPIAPNCDTKKQRGIGRKLGKALIERIDWKTNAPEQFSKI</sequence>
<dbReference type="EMBL" id="VCNI01000001">
    <property type="protein sequence ID" value="TMU57033.1"/>
    <property type="molecule type" value="Genomic_DNA"/>
</dbReference>
<keyword evidence="2" id="KW-0238">DNA-binding</keyword>
<evidence type="ECO:0000256" key="3">
    <source>
        <dbReference type="ARBA" id="ARBA00023163"/>
    </source>
</evidence>
<evidence type="ECO:0000256" key="2">
    <source>
        <dbReference type="ARBA" id="ARBA00023125"/>
    </source>
</evidence>
<organism evidence="5 6">
    <name type="scientific">Flagellimonas algicola</name>
    <dbReference type="NCBI Taxonomy" id="2583815"/>
    <lineage>
        <taxon>Bacteria</taxon>
        <taxon>Pseudomonadati</taxon>
        <taxon>Bacteroidota</taxon>
        <taxon>Flavobacteriia</taxon>
        <taxon>Flavobacteriales</taxon>
        <taxon>Flavobacteriaceae</taxon>
        <taxon>Flagellimonas</taxon>
    </lineage>
</organism>
<dbReference type="InterPro" id="IPR000843">
    <property type="entry name" value="HTH_LacI"/>
</dbReference>
<dbReference type="PANTHER" id="PTHR30146:SF109">
    <property type="entry name" value="HTH-TYPE TRANSCRIPTIONAL REGULATOR GALS"/>
    <property type="match status" value="1"/>
</dbReference>
<dbReference type="PROSITE" id="PS50932">
    <property type="entry name" value="HTH_LACI_2"/>
    <property type="match status" value="1"/>
</dbReference>
<keyword evidence="3" id="KW-0804">Transcription</keyword>
<proteinExistence type="predicted"/>
<feature type="domain" description="HTH lacI-type" evidence="4">
    <location>
        <begin position="20"/>
        <end position="74"/>
    </location>
</feature>
<dbReference type="SUPFAM" id="SSF47413">
    <property type="entry name" value="lambda repressor-like DNA-binding domains"/>
    <property type="match status" value="1"/>
</dbReference>
<dbReference type="SMART" id="SM00354">
    <property type="entry name" value="HTH_LACI"/>
    <property type="match status" value="1"/>
</dbReference>
<name>A0ABY2WPW7_9FLAO</name>
<dbReference type="PANTHER" id="PTHR30146">
    <property type="entry name" value="LACI-RELATED TRANSCRIPTIONAL REPRESSOR"/>
    <property type="match status" value="1"/>
</dbReference>
<dbReference type="InterPro" id="IPR010982">
    <property type="entry name" value="Lambda_DNA-bd_dom_sf"/>
</dbReference>
<comment type="caution">
    <text evidence="5">The sequence shown here is derived from an EMBL/GenBank/DDBJ whole genome shotgun (WGS) entry which is preliminary data.</text>
</comment>
<evidence type="ECO:0000313" key="5">
    <source>
        <dbReference type="EMBL" id="TMU57033.1"/>
    </source>
</evidence>
<dbReference type="CDD" id="cd01392">
    <property type="entry name" value="HTH_LacI"/>
    <property type="match status" value="1"/>
</dbReference>
<reference evidence="5 6" key="1">
    <citation type="submission" date="2019-05" db="EMBL/GenBank/DDBJ databases">
        <title>Flagellimonas sp. AsT0115, sp. nov., isolated from a marine red algae, Asparagopsis taxiformis.</title>
        <authorList>
            <person name="Kim J."/>
            <person name="Jeong S.E."/>
            <person name="Jeon C.O."/>
        </authorList>
    </citation>
    <scope>NUCLEOTIDE SEQUENCE [LARGE SCALE GENOMIC DNA]</scope>
    <source>
        <strain evidence="5 6">AsT0115</strain>
    </source>
</reference>
<protein>
    <submittedName>
        <fullName evidence="5">LacI family transcriptional regulator</fullName>
    </submittedName>
</protein>